<proteinExistence type="predicted"/>
<dbReference type="GO" id="GO:0004519">
    <property type="term" value="F:endonuclease activity"/>
    <property type="evidence" value="ECO:0007669"/>
    <property type="project" value="UniProtKB-KW"/>
</dbReference>
<dbReference type="PANTHER" id="PTHR35617">
    <property type="entry name" value="PHAGE_INTEGRASE DOMAIN-CONTAINING PROTEIN"/>
    <property type="match status" value="1"/>
</dbReference>
<keyword evidence="11" id="KW-1185">Reference proteome</keyword>
<evidence type="ECO:0000256" key="2">
    <source>
        <dbReference type="ARBA" id="ARBA00022695"/>
    </source>
</evidence>
<dbReference type="InterPro" id="IPR010998">
    <property type="entry name" value="Integrase_recombinase_N"/>
</dbReference>
<dbReference type="SUPFAM" id="SSF47823">
    <property type="entry name" value="lambda integrase-like, N-terminal domain"/>
    <property type="match status" value="1"/>
</dbReference>
<comment type="caution">
    <text evidence="10">The sequence shown here is derived from an EMBL/GenBank/DDBJ whole genome shotgun (WGS) entry which is preliminary data.</text>
</comment>
<evidence type="ECO:0000256" key="4">
    <source>
        <dbReference type="ARBA" id="ARBA00022759"/>
    </source>
</evidence>
<dbReference type="Proteomes" id="UP001529510">
    <property type="component" value="Unassembled WGS sequence"/>
</dbReference>
<evidence type="ECO:0000313" key="10">
    <source>
        <dbReference type="EMBL" id="KAL0151076.1"/>
    </source>
</evidence>
<keyword evidence="1" id="KW-0808">Transferase</keyword>
<feature type="region of interest" description="Disordered" evidence="8">
    <location>
        <begin position="496"/>
        <end position="517"/>
    </location>
</feature>
<evidence type="ECO:0000256" key="8">
    <source>
        <dbReference type="SAM" id="MobiDB-lite"/>
    </source>
</evidence>
<evidence type="ECO:0000256" key="6">
    <source>
        <dbReference type="ARBA" id="ARBA00022918"/>
    </source>
</evidence>
<dbReference type="GO" id="GO:0003677">
    <property type="term" value="F:DNA binding"/>
    <property type="evidence" value="ECO:0007669"/>
    <property type="project" value="UniProtKB-KW"/>
</dbReference>
<keyword evidence="6" id="KW-0695">RNA-directed DNA polymerase</keyword>
<keyword evidence="2" id="KW-0548">Nucleotidyltransferase</keyword>
<dbReference type="PANTHER" id="PTHR35617:SF3">
    <property type="entry name" value="CORE-BINDING (CB) DOMAIN-CONTAINING PROTEIN"/>
    <property type="match status" value="1"/>
</dbReference>
<dbReference type="InterPro" id="IPR041373">
    <property type="entry name" value="RT_RNaseH"/>
</dbReference>
<evidence type="ECO:0000313" key="11">
    <source>
        <dbReference type="Proteomes" id="UP001529510"/>
    </source>
</evidence>
<evidence type="ECO:0000256" key="5">
    <source>
        <dbReference type="ARBA" id="ARBA00022801"/>
    </source>
</evidence>
<dbReference type="EMBL" id="JAMKFB020000258">
    <property type="protein sequence ID" value="KAL0151076.1"/>
    <property type="molecule type" value="Genomic_DNA"/>
</dbReference>
<dbReference type="CDD" id="cd09275">
    <property type="entry name" value="RNase_HI_RT_DIRS1"/>
    <property type="match status" value="1"/>
</dbReference>
<evidence type="ECO:0000256" key="7">
    <source>
        <dbReference type="ARBA" id="ARBA00023125"/>
    </source>
</evidence>
<dbReference type="InterPro" id="IPR043502">
    <property type="entry name" value="DNA/RNA_pol_sf"/>
</dbReference>
<reference evidence="10 11" key="1">
    <citation type="submission" date="2024-05" db="EMBL/GenBank/DDBJ databases">
        <title>Genome sequencing and assembly of Indian major carp, Cirrhinus mrigala (Hamilton, 1822).</title>
        <authorList>
            <person name="Mohindra V."/>
            <person name="Chowdhury L.M."/>
            <person name="Lal K."/>
            <person name="Jena J.K."/>
        </authorList>
    </citation>
    <scope>NUCLEOTIDE SEQUENCE [LARGE SCALE GENOMIC DNA]</scope>
    <source>
        <strain evidence="10">CM1030</strain>
        <tissue evidence="10">Blood</tissue>
    </source>
</reference>
<feature type="compositionally biased region" description="Polar residues" evidence="8">
    <location>
        <begin position="422"/>
        <end position="434"/>
    </location>
</feature>
<organism evidence="10 11">
    <name type="scientific">Cirrhinus mrigala</name>
    <name type="common">Mrigala</name>
    <dbReference type="NCBI Taxonomy" id="683832"/>
    <lineage>
        <taxon>Eukaryota</taxon>
        <taxon>Metazoa</taxon>
        <taxon>Chordata</taxon>
        <taxon>Craniata</taxon>
        <taxon>Vertebrata</taxon>
        <taxon>Euteleostomi</taxon>
        <taxon>Actinopterygii</taxon>
        <taxon>Neopterygii</taxon>
        <taxon>Teleostei</taxon>
        <taxon>Ostariophysi</taxon>
        <taxon>Cypriniformes</taxon>
        <taxon>Cyprinidae</taxon>
        <taxon>Labeoninae</taxon>
        <taxon>Labeonini</taxon>
        <taxon>Cirrhinus</taxon>
    </lineage>
</organism>
<dbReference type="SUPFAM" id="SSF56672">
    <property type="entry name" value="DNA/RNA polymerases"/>
    <property type="match status" value="1"/>
</dbReference>
<keyword evidence="4" id="KW-0255">Endonuclease</keyword>
<evidence type="ECO:0000256" key="3">
    <source>
        <dbReference type="ARBA" id="ARBA00022722"/>
    </source>
</evidence>
<name>A0ABD0MQ50_CIRMR</name>
<keyword evidence="7" id="KW-0238">DNA-binding</keyword>
<accession>A0ABD0MQ50</accession>
<evidence type="ECO:0000259" key="9">
    <source>
        <dbReference type="Pfam" id="PF17917"/>
    </source>
</evidence>
<feature type="region of interest" description="Disordered" evidence="8">
    <location>
        <begin position="406"/>
        <end position="435"/>
    </location>
</feature>
<protein>
    <recommendedName>
        <fullName evidence="9">Reverse transcriptase RNase H-like domain-containing protein</fullName>
    </recommendedName>
</protein>
<dbReference type="GO" id="GO:0003964">
    <property type="term" value="F:RNA-directed DNA polymerase activity"/>
    <property type="evidence" value="ECO:0007669"/>
    <property type="project" value="UniProtKB-KW"/>
</dbReference>
<gene>
    <name evidence="10" type="ORF">M9458_053589</name>
</gene>
<keyword evidence="5" id="KW-0378">Hydrolase</keyword>
<evidence type="ECO:0000256" key="1">
    <source>
        <dbReference type="ARBA" id="ARBA00022679"/>
    </source>
</evidence>
<dbReference type="AlphaFoldDB" id="A0ABD0MQ50"/>
<keyword evidence="3" id="KW-0540">Nuclease</keyword>
<sequence length="769" mass="84891">MPFRPCPSGCGFYLSSNDWHDHCIQCLGHEHADAVFTEGGGQACEDMPLSSLRSRAAFFTKKPRLTSTASHSGPSTSGYEAAAMCVEGEQGEMSDVLPGTSPQTARRACSPVKLSDDFDIWGETAAVLRAEIETVPSAEMKKGFYSPYFIVHKKGGGLRPILYLRVLNQALLKLPFKMLTLKHILSCHGSRLVCGNRPEGRILSCLDSSKTQAVPTVYLRRSGLSVQGSFLRPLPITRVFTKGNGYSHSQPLGLMHMRPLQHWLHTRLPSTYRVNITPSSRKTPSPWQDISFLRAGVPLEQVSRRIIVTTDASKTGWGAVCNGHAASGVWTGRQLLWHINCLELLIVLLALRRFRPLIQGKHVLVRSDNTAHPPGQHRLSACHSHPRRIQSCCRFSVMTGFAKRRVEAPPPVSPADLESVRPGTSRSHQNQPTASCDALAHSWPKDQLKYAFLPVSLIAQTLCKVREDKEQILLVPPLLAQQNLVFRPGSLSISSSLAHSSEEGPPLSGEGHNLAPAPRSLEPLPMVPGRNQEDFRDLSPSVVNTLLQARAPSTRRLYDLKWRIFVNWCSSRGKDPRRCGIESVLSFLQGGLDRHLSGSTLKVHVAAISANHDLVEGRSVGKHDLVIRFLRGARSLNPPQPHPIPSWDLAVVLQALQQDPFEPLQSVELNALLTALTSVKRVGDLQALSVNSSCLEFGPADSQVVLRPWPGYVPKVPTTPFRDQVVPLQAIPSQDDDPNLTSLCPVCALHIYLEHTQPFRRSERLFVCY</sequence>
<feature type="domain" description="Reverse transcriptase RNase H-like" evidence="9">
    <location>
        <begin position="303"/>
        <end position="371"/>
    </location>
</feature>
<dbReference type="Pfam" id="PF17917">
    <property type="entry name" value="RT_RNaseH"/>
    <property type="match status" value="1"/>
</dbReference>
<dbReference type="Gene3D" id="1.10.150.130">
    <property type="match status" value="1"/>
</dbReference>
<dbReference type="GO" id="GO:0016787">
    <property type="term" value="F:hydrolase activity"/>
    <property type="evidence" value="ECO:0007669"/>
    <property type="project" value="UniProtKB-KW"/>
</dbReference>